<evidence type="ECO:0000313" key="2">
    <source>
        <dbReference type="EMBL" id="MED6174175.1"/>
    </source>
</evidence>
<sequence>MHQVTGSRQNHPEKGRKVGRKLASLAQKPQAPEWGQCYGPASKAQIIKESQEYLNYPQLYKQGASPSQDKIPLQFEEVFPSKAESESSVKKGEKASDASVITKKTPSSTKILQESEKYVEWMQIDFALMTWLDASMSITYQNRVMHCAIFTKAWETITYIFTASSSIRIQSVKTQLRATKKTGTINEYLQAIQSW</sequence>
<comment type="caution">
    <text evidence="2">The sequence shown here is derived from an EMBL/GenBank/DDBJ whole genome shotgun (WGS) entry which is preliminary data.</text>
</comment>
<organism evidence="2 3">
    <name type="scientific">Stylosanthes scabra</name>
    <dbReference type="NCBI Taxonomy" id="79078"/>
    <lineage>
        <taxon>Eukaryota</taxon>
        <taxon>Viridiplantae</taxon>
        <taxon>Streptophyta</taxon>
        <taxon>Embryophyta</taxon>
        <taxon>Tracheophyta</taxon>
        <taxon>Spermatophyta</taxon>
        <taxon>Magnoliopsida</taxon>
        <taxon>eudicotyledons</taxon>
        <taxon>Gunneridae</taxon>
        <taxon>Pentapetalae</taxon>
        <taxon>rosids</taxon>
        <taxon>fabids</taxon>
        <taxon>Fabales</taxon>
        <taxon>Fabaceae</taxon>
        <taxon>Papilionoideae</taxon>
        <taxon>50 kb inversion clade</taxon>
        <taxon>dalbergioids sensu lato</taxon>
        <taxon>Dalbergieae</taxon>
        <taxon>Pterocarpus clade</taxon>
        <taxon>Stylosanthes</taxon>
    </lineage>
</organism>
<dbReference type="Proteomes" id="UP001341840">
    <property type="component" value="Unassembled WGS sequence"/>
</dbReference>
<evidence type="ECO:0000313" key="3">
    <source>
        <dbReference type="Proteomes" id="UP001341840"/>
    </source>
</evidence>
<reference evidence="2 3" key="1">
    <citation type="journal article" date="2023" name="Plants (Basel)">
        <title>Bridging the Gap: Combining Genomics and Transcriptomics Approaches to Understand Stylosanthes scabra, an Orphan Legume from the Brazilian Caatinga.</title>
        <authorList>
            <person name="Ferreira-Neto J.R.C."/>
            <person name="da Silva M.D."/>
            <person name="Binneck E."/>
            <person name="de Melo N.F."/>
            <person name="da Silva R.H."/>
            <person name="de Melo A.L.T.M."/>
            <person name="Pandolfi V."/>
            <person name="Bustamante F.O."/>
            <person name="Brasileiro-Vidal A.C."/>
            <person name="Benko-Iseppon A.M."/>
        </authorList>
    </citation>
    <scope>NUCLEOTIDE SEQUENCE [LARGE SCALE GENOMIC DNA]</scope>
    <source>
        <tissue evidence="2">Leaves</tissue>
    </source>
</reference>
<dbReference type="EMBL" id="JASCZI010151714">
    <property type="protein sequence ID" value="MED6174175.1"/>
    <property type="molecule type" value="Genomic_DNA"/>
</dbReference>
<accession>A0ABU6VN92</accession>
<proteinExistence type="predicted"/>
<gene>
    <name evidence="2" type="ORF">PIB30_066503</name>
</gene>
<keyword evidence="3" id="KW-1185">Reference proteome</keyword>
<evidence type="ECO:0000256" key="1">
    <source>
        <dbReference type="SAM" id="MobiDB-lite"/>
    </source>
</evidence>
<feature type="region of interest" description="Disordered" evidence="1">
    <location>
        <begin position="1"/>
        <end position="36"/>
    </location>
</feature>
<protein>
    <submittedName>
        <fullName evidence="2">Uncharacterized protein</fullName>
    </submittedName>
</protein>
<name>A0ABU6VN92_9FABA</name>